<dbReference type="EMBL" id="CADCWI010000090">
    <property type="protein sequence ID" value="CAA9558923.1"/>
    <property type="molecule type" value="Genomic_DNA"/>
</dbReference>
<organism evidence="1">
    <name type="scientific">uncultured Thermomicrobiales bacterium</name>
    <dbReference type="NCBI Taxonomy" id="1645740"/>
    <lineage>
        <taxon>Bacteria</taxon>
        <taxon>Pseudomonadati</taxon>
        <taxon>Thermomicrobiota</taxon>
        <taxon>Thermomicrobia</taxon>
        <taxon>Thermomicrobiales</taxon>
        <taxon>environmental samples</taxon>
    </lineage>
</organism>
<reference evidence="1" key="1">
    <citation type="submission" date="2020-02" db="EMBL/GenBank/DDBJ databases">
        <authorList>
            <person name="Meier V. D."/>
        </authorList>
    </citation>
    <scope>NUCLEOTIDE SEQUENCE</scope>
    <source>
        <strain evidence="1">AVDCRST_MAG43</strain>
    </source>
</reference>
<sequence length="35" mass="3779">MRQAAGHALIRLGEQIRGEIRDASPAPAQSRLATH</sequence>
<accession>A0A6J4URN6</accession>
<gene>
    <name evidence="1" type="ORF">AVDCRST_MAG43-1739</name>
</gene>
<proteinExistence type="predicted"/>
<protein>
    <submittedName>
        <fullName evidence="1">Uncharacterized protein</fullName>
    </submittedName>
</protein>
<dbReference type="AlphaFoldDB" id="A0A6J4URN6"/>
<evidence type="ECO:0000313" key="1">
    <source>
        <dbReference type="EMBL" id="CAA9558923.1"/>
    </source>
</evidence>
<name>A0A6J4URN6_9BACT</name>